<dbReference type="InterPro" id="IPR018247">
    <property type="entry name" value="EF_Hand_1_Ca_BS"/>
</dbReference>
<evidence type="ECO:0000256" key="1">
    <source>
        <dbReference type="ARBA" id="ARBA00004611"/>
    </source>
</evidence>
<evidence type="ECO:0000256" key="4">
    <source>
        <dbReference type="ARBA" id="ARBA00022837"/>
    </source>
</evidence>
<evidence type="ECO:0000259" key="9">
    <source>
        <dbReference type="PROSITE" id="PS50222"/>
    </source>
</evidence>
<evidence type="ECO:0000256" key="7">
    <source>
        <dbReference type="ARBA" id="ARBA00023212"/>
    </source>
</evidence>
<feature type="domain" description="DM10" evidence="10">
    <location>
        <begin position="83"/>
        <end position="183"/>
    </location>
</feature>
<dbReference type="FunFam" id="2.30.29.170:FF:000009">
    <property type="entry name" value="EF-hand domain (C-terminal)-containing 1"/>
    <property type="match status" value="1"/>
</dbReference>
<keyword evidence="8" id="KW-0966">Cell projection</keyword>
<gene>
    <name evidence="11" type="ORF">NESM_000298400</name>
</gene>
<evidence type="ECO:0000313" key="12">
    <source>
        <dbReference type="Proteomes" id="UP001430356"/>
    </source>
</evidence>
<dbReference type="InterPro" id="IPR011992">
    <property type="entry name" value="EF-hand-dom_pair"/>
</dbReference>
<evidence type="ECO:0000256" key="6">
    <source>
        <dbReference type="ARBA" id="ARBA00023069"/>
    </source>
</evidence>
<keyword evidence="7" id="KW-0206">Cytoskeleton</keyword>
<proteinExistence type="predicted"/>
<feature type="domain" description="DM10" evidence="10">
    <location>
        <begin position="427"/>
        <end position="522"/>
    </location>
</feature>
<dbReference type="GO" id="GO:0005509">
    <property type="term" value="F:calcium ion binding"/>
    <property type="evidence" value="ECO:0007669"/>
    <property type="project" value="InterPro"/>
</dbReference>
<dbReference type="PROSITE" id="PS51336">
    <property type="entry name" value="DM10"/>
    <property type="match status" value="3"/>
</dbReference>
<keyword evidence="2" id="KW-0963">Cytoplasm</keyword>
<protein>
    <submittedName>
        <fullName evidence="11">Rib72 protein-like protein</fullName>
    </submittedName>
</protein>
<dbReference type="SMART" id="SM00676">
    <property type="entry name" value="DM10"/>
    <property type="match status" value="3"/>
</dbReference>
<keyword evidence="4" id="KW-0106">Calcium</keyword>
<reference evidence="11 12" key="1">
    <citation type="journal article" date="2021" name="MBio">
        <title>A New Model Trypanosomatid, Novymonas esmeraldas: Genomic Perception of Its 'Candidatus Pandoraea novymonadis' Endosymbiont.</title>
        <authorList>
            <person name="Zakharova A."/>
            <person name="Saura A."/>
            <person name="Butenko A."/>
            <person name="Podesvova L."/>
            <person name="Warmusova S."/>
            <person name="Kostygov A.Y."/>
            <person name="Nenarokova A."/>
            <person name="Lukes J."/>
            <person name="Opperdoes F.R."/>
            <person name="Yurchenko V."/>
        </authorList>
    </citation>
    <scope>NUCLEOTIDE SEQUENCE [LARGE SCALE GENOMIC DNA]</scope>
    <source>
        <strain evidence="11 12">E262AT.01</strain>
    </source>
</reference>
<dbReference type="InterPro" id="IPR040193">
    <property type="entry name" value="EFHC1/EFHC2/EFHB"/>
</dbReference>
<feature type="domain" description="EF-hand" evidence="9">
    <location>
        <begin position="581"/>
        <end position="616"/>
    </location>
</feature>
<dbReference type="GO" id="GO:0000281">
    <property type="term" value="P:mitotic cytokinesis"/>
    <property type="evidence" value="ECO:0007669"/>
    <property type="project" value="TreeGrafter"/>
</dbReference>
<keyword evidence="3" id="KW-0677">Repeat</keyword>
<organism evidence="11 12">
    <name type="scientific">Novymonas esmeraldas</name>
    <dbReference type="NCBI Taxonomy" id="1808958"/>
    <lineage>
        <taxon>Eukaryota</taxon>
        <taxon>Discoba</taxon>
        <taxon>Euglenozoa</taxon>
        <taxon>Kinetoplastea</taxon>
        <taxon>Metakinetoplastina</taxon>
        <taxon>Trypanosomatida</taxon>
        <taxon>Trypanosomatidae</taxon>
        <taxon>Novymonas</taxon>
    </lineage>
</organism>
<dbReference type="GO" id="GO:0007052">
    <property type="term" value="P:mitotic spindle organization"/>
    <property type="evidence" value="ECO:0007669"/>
    <property type="project" value="TreeGrafter"/>
</dbReference>
<evidence type="ECO:0000256" key="3">
    <source>
        <dbReference type="ARBA" id="ARBA00022737"/>
    </source>
</evidence>
<dbReference type="AlphaFoldDB" id="A0AAW0F8U2"/>
<keyword evidence="12" id="KW-1185">Reference proteome</keyword>
<dbReference type="Gene3D" id="1.10.238.10">
    <property type="entry name" value="EF-hand"/>
    <property type="match status" value="1"/>
</dbReference>
<dbReference type="FunFam" id="2.30.29.170:FF:000010">
    <property type="entry name" value="Rib72_protein-like_protein"/>
    <property type="match status" value="1"/>
</dbReference>
<dbReference type="Pfam" id="PF06565">
    <property type="entry name" value="DM10_dom"/>
    <property type="match status" value="3"/>
</dbReference>
<dbReference type="Proteomes" id="UP001430356">
    <property type="component" value="Unassembled WGS sequence"/>
</dbReference>
<dbReference type="GO" id="GO:0072686">
    <property type="term" value="C:mitotic spindle"/>
    <property type="evidence" value="ECO:0007669"/>
    <property type="project" value="TreeGrafter"/>
</dbReference>
<evidence type="ECO:0000256" key="2">
    <source>
        <dbReference type="ARBA" id="ARBA00022490"/>
    </source>
</evidence>
<dbReference type="EMBL" id="JAECZO010000028">
    <property type="protein sequence ID" value="KAK7202269.1"/>
    <property type="molecule type" value="Genomic_DNA"/>
</dbReference>
<dbReference type="InterPro" id="IPR006602">
    <property type="entry name" value="DM10_dom"/>
</dbReference>
<dbReference type="PROSITE" id="PS50222">
    <property type="entry name" value="EF_HAND_2"/>
    <property type="match status" value="1"/>
</dbReference>
<dbReference type="PANTHER" id="PTHR12086:SF9">
    <property type="entry name" value="EF-HAND DOMAIN-CONTAINING PROTEIN 1"/>
    <property type="match status" value="1"/>
</dbReference>
<evidence type="ECO:0000259" key="10">
    <source>
        <dbReference type="PROSITE" id="PS51336"/>
    </source>
</evidence>
<dbReference type="Gene3D" id="2.30.29.170">
    <property type="match status" value="3"/>
</dbReference>
<dbReference type="SUPFAM" id="SSF47473">
    <property type="entry name" value="EF-hand"/>
    <property type="match status" value="1"/>
</dbReference>
<sequence>MSVRDKTIYNALPKLPGFSFAELHHPATHGRRQYCTIDDEGTRTVKDAAALDGSAVVAAGAPDGCGIPVRVILQRFPAWRTVDDKVLRFFAYYTETVVASSIESWRVRKVKVHYYLADGSLSIVETPAVANSGLQKGTTVSRFRPEGVDVFRMCIGASIPCRGLEYQLVDCDAFTREFFEVMGMPQPEPLDYPRDEFETSMMRRSGGIDEQHIEMRRVIEVQAATRAGTHASLLTPAERTKARDFYEYDRNVLRFYAVWEKRKFRIYFYLADGSIAVLFDKAENDGRDPYPIFVRRRRIPKEARAVLLSPETLNRPQGPAPACIAAEDLRTGASVDIFTRTFFIYDCDEHTRAYMAARGVAQPPVPAPPCEEDELTVGKRRPRLAKAAREAAAAAAAGGTSRRFGASTMIFGDTVAEKDALKLTRYAQDVFRFGAELVQPSPENTRRQFMICYYLADDTVSVYELQVHNSGHVGGKIFARRAVETVKDPAVLAVGNTVRLDGVDYLLTEMDERTKRYLAMGMPNMEEAYFRTLEILGKVASHLHQQFSRVTDAFRHYASSATQGLTRENVNEVLSDAGVHATETELDAVMERIDGDKDGWVSLTDFTEQLMQQQFLSTFKPRDAQKTWGDTRGGVSVQRGPVQSAMMLARKADAVAQAEVALQRFLTLIEARRTLAIRSFRSTAQSAYDSNLGMFEFQDCVKGRLNVPMTDDEIGALLYKFYYAPGVNDWTARRLPLQEIQRVLFL</sequence>
<dbReference type="PANTHER" id="PTHR12086">
    <property type="entry name" value="EF-HAND DOMAIN C-TERMINAL CONTAINING PROTEIN"/>
    <property type="match status" value="1"/>
</dbReference>
<dbReference type="InterPro" id="IPR002048">
    <property type="entry name" value="EF_hand_dom"/>
</dbReference>
<feature type="domain" description="DM10" evidence="10">
    <location>
        <begin position="249"/>
        <end position="359"/>
    </location>
</feature>
<evidence type="ECO:0000313" key="11">
    <source>
        <dbReference type="EMBL" id="KAK7202269.1"/>
    </source>
</evidence>
<dbReference type="GO" id="GO:0043014">
    <property type="term" value="F:alpha-tubulin binding"/>
    <property type="evidence" value="ECO:0007669"/>
    <property type="project" value="TreeGrafter"/>
</dbReference>
<dbReference type="PROSITE" id="PS00018">
    <property type="entry name" value="EF_HAND_1"/>
    <property type="match status" value="1"/>
</dbReference>
<dbReference type="GO" id="GO:0060285">
    <property type="term" value="P:cilium-dependent cell motility"/>
    <property type="evidence" value="ECO:0007669"/>
    <property type="project" value="TreeGrafter"/>
</dbReference>
<evidence type="ECO:0000256" key="5">
    <source>
        <dbReference type="ARBA" id="ARBA00022846"/>
    </source>
</evidence>
<accession>A0AAW0F8U2</accession>
<evidence type="ECO:0000256" key="8">
    <source>
        <dbReference type="ARBA" id="ARBA00023273"/>
    </source>
</evidence>
<name>A0AAW0F8U2_9TRYP</name>
<comment type="subcellular location">
    <subcellularLocation>
        <location evidence="1">Cytoplasm</location>
        <location evidence="1">Cytoskeleton</location>
        <location evidence="1">Flagellum axoneme</location>
    </subcellularLocation>
</comment>
<dbReference type="GO" id="GO:0005930">
    <property type="term" value="C:axoneme"/>
    <property type="evidence" value="ECO:0007669"/>
    <property type="project" value="TreeGrafter"/>
</dbReference>
<dbReference type="FunFam" id="2.30.29.170:FF:000007">
    <property type="entry name" value="EF-Hand domain-Containing protein 1 homolog"/>
    <property type="match status" value="1"/>
</dbReference>
<comment type="caution">
    <text evidence="11">The sequence shown here is derived from an EMBL/GenBank/DDBJ whole genome shotgun (WGS) entry which is preliminary data.</text>
</comment>
<keyword evidence="5" id="KW-0282">Flagellum</keyword>
<keyword evidence="6" id="KW-0969">Cilium</keyword>